<organism evidence="4 5">
    <name type="scientific">Daphnia magna</name>
    <dbReference type="NCBI Taxonomy" id="35525"/>
    <lineage>
        <taxon>Eukaryota</taxon>
        <taxon>Metazoa</taxon>
        <taxon>Ecdysozoa</taxon>
        <taxon>Arthropoda</taxon>
        <taxon>Crustacea</taxon>
        <taxon>Branchiopoda</taxon>
        <taxon>Diplostraca</taxon>
        <taxon>Cladocera</taxon>
        <taxon>Anomopoda</taxon>
        <taxon>Daphniidae</taxon>
        <taxon>Daphnia</taxon>
    </lineage>
</organism>
<feature type="chain" id="PRO_5046144516" description="Fibroblast growth factor" evidence="3">
    <location>
        <begin position="22"/>
        <end position="604"/>
    </location>
</feature>
<proteinExistence type="inferred from homology"/>
<evidence type="ECO:0000256" key="3">
    <source>
        <dbReference type="SAM" id="SignalP"/>
    </source>
</evidence>
<dbReference type="Pfam" id="PF00167">
    <property type="entry name" value="FGF"/>
    <property type="match status" value="1"/>
</dbReference>
<evidence type="ECO:0000313" key="5">
    <source>
        <dbReference type="Proteomes" id="UP001234178"/>
    </source>
</evidence>
<feature type="region of interest" description="Disordered" evidence="2">
    <location>
        <begin position="311"/>
        <end position="453"/>
    </location>
</feature>
<dbReference type="SUPFAM" id="SSF50353">
    <property type="entry name" value="Cytokine"/>
    <property type="match status" value="1"/>
</dbReference>
<evidence type="ECO:0000256" key="1">
    <source>
        <dbReference type="ARBA" id="ARBA00007936"/>
    </source>
</evidence>
<feature type="compositionally biased region" description="Low complexity" evidence="2">
    <location>
        <begin position="43"/>
        <end position="55"/>
    </location>
</feature>
<accession>A0ABQ9YPH0</accession>
<evidence type="ECO:0000256" key="2">
    <source>
        <dbReference type="SAM" id="MobiDB-lite"/>
    </source>
</evidence>
<dbReference type="SMART" id="SM00442">
    <property type="entry name" value="FGF"/>
    <property type="match status" value="1"/>
</dbReference>
<gene>
    <name evidence="4" type="ORF">OUZ56_004337</name>
</gene>
<keyword evidence="5" id="KW-1185">Reference proteome</keyword>
<dbReference type="InterPro" id="IPR002209">
    <property type="entry name" value="Fibroblast_GF_fam"/>
</dbReference>
<sequence length="604" mass="65103">MFRILRNAVLALLLFLMVANCAPSRPREDAGRVPGNPASYLPSVVSSNSGSGSIKSGHRRKAGPISSAKGNATASDRTDPAAFIVKDHPPNEITGLQRVYRWSTACSSLRSGGDLLRLLPNGTVDARGGPTDPDTDIELSSVGPDGKIYIISKSRKLYLCFTKKGKLVTREKPGGDKTLCQFYETLRQGNRRFVSVYRRHHHHKQPRKISQHHVPWPVPLPGLQDRSWKDGNPSLPPANGQGVGLPDGQLHADDWQVGFGRSGESLKGSAWRNSKHRNCFDLVEHIDHVRPSVVDQVSPVGSNQMSLIFQSENSVPERSSTAVGVDKPKKISTSSPARKNNKASHHERSPAKDRDAGNSGSVGGVSKNSAGRTAVNHKNVAASSNSWKSGLREGGAGRRNKINHHSSGSSGSQKHGAAVAGEEHGRAARPRSGKTKAKGVSAKSAGEGKSHPAETELFAPVEFWKNTLLLDDEKYNDAVITPAAPAAMTNVDFDSYLAETERLLAHPQEVIGGGGEEGEATAASVVEYAPAPSTSSSSPVQRSAFIQRDSGGWEEVIINQSDASRPAANVPPSNLRQHDEMLVIDDRADVWQTQMKWNNNEKEQ</sequence>
<feature type="compositionally biased region" description="Basic and acidic residues" evidence="2">
    <location>
        <begin position="344"/>
        <end position="356"/>
    </location>
</feature>
<feature type="signal peptide" evidence="3">
    <location>
        <begin position="1"/>
        <end position="21"/>
    </location>
</feature>
<dbReference type="InterPro" id="IPR008996">
    <property type="entry name" value="IL1/FGF"/>
</dbReference>
<feature type="compositionally biased region" description="Basic residues" evidence="2">
    <location>
        <begin position="427"/>
        <end position="437"/>
    </location>
</feature>
<evidence type="ECO:0008006" key="6">
    <source>
        <dbReference type="Google" id="ProtNLM"/>
    </source>
</evidence>
<keyword evidence="3" id="KW-0732">Signal</keyword>
<name>A0ABQ9YPH0_9CRUS</name>
<comment type="caution">
    <text evidence="4">The sequence shown here is derived from an EMBL/GenBank/DDBJ whole genome shotgun (WGS) entry which is preliminary data.</text>
</comment>
<dbReference type="CDD" id="cd23307">
    <property type="entry name" value="beta-trefoil_FGF8-like"/>
    <property type="match status" value="1"/>
</dbReference>
<protein>
    <recommendedName>
        <fullName evidence="6">Fibroblast growth factor</fullName>
    </recommendedName>
</protein>
<dbReference type="Gene3D" id="2.80.10.50">
    <property type="match status" value="1"/>
</dbReference>
<feature type="compositionally biased region" description="Polar residues" evidence="2">
    <location>
        <begin position="311"/>
        <end position="322"/>
    </location>
</feature>
<dbReference type="Proteomes" id="UP001234178">
    <property type="component" value="Unassembled WGS sequence"/>
</dbReference>
<comment type="similarity">
    <text evidence="1">Belongs to the heparin-binding growth factors family.</text>
</comment>
<evidence type="ECO:0000313" key="4">
    <source>
        <dbReference type="EMBL" id="KAK4002513.1"/>
    </source>
</evidence>
<dbReference type="EMBL" id="JAOYFB010000001">
    <property type="protein sequence ID" value="KAK4002513.1"/>
    <property type="molecule type" value="Genomic_DNA"/>
</dbReference>
<reference evidence="4 5" key="1">
    <citation type="journal article" date="2023" name="Nucleic Acids Res.">
        <title>The hologenome of Daphnia magna reveals possible DNA methylation and microbiome-mediated evolution of the host genome.</title>
        <authorList>
            <person name="Chaturvedi A."/>
            <person name="Li X."/>
            <person name="Dhandapani V."/>
            <person name="Marshall H."/>
            <person name="Kissane S."/>
            <person name="Cuenca-Cambronero M."/>
            <person name="Asole G."/>
            <person name="Calvet F."/>
            <person name="Ruiz-Romero M."/>
            <person name="Marangio P."/>
            <person name="Guigo R."/>
            <person name="Rago D."/>
            <person name="Mirbahai L."/>
            <person name="Eastwood N."/>
            <person name="Colbourne J.K."/>
            <person name="Zhou J."/>
            <person name="Mallon E."/>
            <person name="Orsini L."/>
        </authorList>
    </citation>
    <scope>NUCLEOTIDE SEQUENCE [LARGE SCALE GENOMIC DNA]</scope>
    <source>
        <strain evidence="4">LRV0_1</strain>
    </source>
</reference>
<feature type="region of interest" description="Disordered" evidence="2">
    <location>
        <begin position="25"/>
        <end position="77"/>
    </location>
</feature>